<dbReference type="EMBL" id="FPJA01000006">
    <property type="protein sequence ID" value="SFW37602.1"/>
    <property type="molecule type" value="Genomic_DNA"/>
</dbReference>
<keyword evidence="3" id="KW-1185">Reference proteome</keyword>
<evidence type="ECO:0000313" key="3">
    <source>
        <dbReference type="Proteomes" id="UP000182958"/>
    </source>
</evidence>
<evidence type="ECO:0000313" key="2">
    <source>
        <dbReference type="EMBL" id="SFW37602.1"/>
    </source>
</evidence>
<proteinExistence type="predicted"/>
<feature type="domain" description="N-acetyltransferase" evidence="1">
    <location>
        <begin position="5"/>
        <end position="154"/>
    </location>
</feature>
<dbReference type="Pfam" id="PF13302">
    <property type="entry name" value="Acetyltransf_3"/>
    <property type="match status" value="1"/>
</dbReference>
<dbReference type="InterPro" id="IPR000182">
    <property type="entry name" value="GNAT_dom"/>
</dbReference>
<gene>
    <name evidence="2" type="ORF">SAMN02910323_1568</name>
</gene>
<dbReference type="InterPro" id="IPR016181">
    <property type="entry name" value="Acyl_CoA_acyltransferase"/>
</dbReference>
<dbReference type="RefSeq" id="WP_177241786.1">
    <property type="nucleotide sequence ID" value="NZ_FPJA01000006.1"/>
</dbReference>
<dbReference type="Gene3D" id="3.40.630.30">
    <property type="match status" value="1"/>
</dbReference>
<dbReference type="AlphaFoldDB" id="A0A1K1NQ21"/>
<name>A0A1K1NQ21_SELRU</name>
<dbReference type="PANTHER" id="PTHR43415:SF3">
    <property type="entry name" value="GNAT-FAMILY ACETYLTRANSFERASE"/>
    <property type="match status" value="1"/>
</dbReference>
<dbReference type="Proteomes" id="UP000182958">
    <property type="component" value="Unassembled WGS sequence"/>
</dbReference>
<protein>
    <submittedName>
        <fullName evidence="2">Protein N-acetyltransferase, RimJ/RimL family</fullName>
    </submittedName>
</protein>
<dbReference type="PANTHER" id="PTHR43415">
    <property type="entry name" value="SPERMIDINE N(1)-ACETYLTRANSFERASE"/>
    <property type="match status" value="1"/>
</dbReference>
<organism evidence="2 3">
    <name type="scientific">Selenomonas ruminantium</name>
    <dbReference type="NCBI Taxonomy" id="971"/>
    <lineage>
        <taxon>Bacteria</taxon>
        <taxon>Bacillati</taxon>
        <taxon>Bacillota</taxon>
        <taxon>Negativicutes</taxon>
        <taxon>Selenomonadales</taxon>
        <taxon>Selenomonadaceae</taxon>
        <taxon>Selenomonas</taxon>
    </lineage>
</organism>
<accession>A0A1K1NQ21</accession>
<dbReference type="CDD" id="cd04301">
    <property type="entry name" value="NAT_SF"/>
    <property type="match status" value="1"/>
</dbReference>
<sequence length="158" mass="18219">MEGDIYLRRADKDDVELFFKWVNEPDVRANSFNTEPIPWESHQKWFEKVLTDDGVRIYVLMQDNLPAGQVRLVFEDSKWQISYSIALAYRGQGYGKRILQLAENELISNGHTGEKLFAEVKAHNTASQRIFNSLGYAESKSNHSNAYAYVKVIGEKEQ</sequence>
<reference evidence="3" key="1">
    <citation type="submission" date="2016-11" db="EMBL/GenBank/DDBJ databases">
        <authorList>
            <person name="Varghese N."/>
            <person name="Submissions S."/>
        </authorList>
    </citation>
    <scope>NUCLEOTIDE SEQUENCE [LARGE SCALE GENOMIC DNA]</scope>
    <source>
        <strain evidence="3">C3</strain>
    </source>
</reference>
<keyword evidence="2" id="KW-0808">Transferase</keyword>
<dbReference type="SUPFAM" id="SSF55729">
    <property type="entry name" value="Acyl-CoA N-acyltransferases (Nat)"/>
    <property type="match status" value="1"/>
</dbReference>
<dbReference type="PROSITE" id="PS51186">
    <property type="entry name" value="GNAT"/>
    <property type="match status" value="1"/>
</dbReference>
<evidence type="ECO:0000259" key="1">
    <source>
        <dbReference type="PROSITE" id="PS51186"/>
    </source>
</evidence>
<dbReference type="GO" id="GO:0016747">
    <property type="term" value="F:acyltransferase activity, transferring groups other than amino-acyl groups"/>
    <property type="evidence" value="ECO:0007669"/>
    <property type="project" value="InterPro"/>
</dbReference>